<reference evidence="2" key="1">
    <citation type="submission" date="2020-07" db="EMBL/GenBank/DDBJ databases">
        <title>Huge and variable diversity of episymbiotic CPR bacteria and DPANN archaea in groundwater ecosystems.</title>
        <authorList>
            <person name="He C.Y."/>
            <person name="Keren R."/>
            <person name="Whittaker M."/>
            <person name="Farag I.F."/>
            <person name="Doudna J."/>
            <person name="Cate J.H.D."/>
            <person name="Banfield J.F."/>
        </authorList>
    </citation>
    <scope>NUCLEOTIDE SEQUENCE</scope>
    <source>
        <strain evidence="2">NC_groundwater_1296_Ag_S-0.2um_52_80</strain>
    </source>
</reference>
<gene>
    <name evidence="2" type="ORF">HY544_02325</name>
</gene>
<sequence>MDEVFGIIGLVLIIIAWLPEVVQTIRTRKSGMKKEFIALYFCGSAFLAIYAWQLNSVPFMILNGLAAIVPLINFYFALKGKERF</sequence>
<dbReference type="EMBL" id="JACQPB010000030">
    <property type="protein sequence ID" value="MBI4210320.1"/>
    <property type="molecule type" value="Genomic_DNA"/>
</dbReference>
<evidence type="ECO:0000256" key="1">
    <source>
        <dbReference type="SAM" id="Phobius"/>
    </source>
</evidence>
<dbReference type="Gene3D" id="1.20.1280.290">
    <property type="match status" value="1"/>
</dbReference>
<name>A0A8T3YKV1_9ARCH</name>
<protein>
    <recommendedName>
        <fullName evidence="4">Lipid A biosynthesis N-terminal domain-containing protein</fullName>
    </recommendedName>
</protein>
<evidence type="ECO:0000313" key="2">
    <source>
        <dbReference type="EMBL" id="MBI4210320.1"/>
    </source>
</evidence>
<keyword evidence="1" id="KW-0472">Membrane</keyword>
<organism evidence="2 3">
    <name type="scientific">Candidatus Iainarchaeum sp</name>
    <dbReference type="NCBI Taxonomy" id="3101447"/>
    <lineage>
        <taxon>Archaea</taxon>
        <taxon>Candidatus Iainarchaeota</taxon>
        <taxon>Candidatus Iainarchaeia</taxon>
        <taxon>Candidatus Iainarchaeales</taxon>
        <taxon>Candidatus Iainarchaeaceae</taxon>
        <taxon>Candidatus Iainarchaeum</taxon>
    </lineage>
</organism>
<keyword evidence="1" id="KW-1133">Transmembrane helix</keyword>
<feature type="transmembrane region" description="Helical" evidence="1">
    <location>
        <begin position="59"/>
        <end position="78"/>
    </location>
</feature>
<feature type="transmembrane region" description="Helical" evidence="1">
    <location>
        <begin position="37"/>
        <end position="53"/>
    </location>
</feature>
<evidence type="ECO:0008006" key="4">
    <source>
        <dbReference type="Google" id="ProtNLM"/>
    </source>
</evidence>
<comment type="caution">
    <text evidence="2">The sequence shown here is derived from an EMBL/GenBank/DDBJ whole genome shotgun (WGS) entry which is preliminary data.</text>
</comment>
<dbReference type="Proteomes" id="UP000732298">
    <property type="component" value="Unassembled WGS sequence"/>
</dbReference>
<accession>A0A8T3YKV1</accession>
<keyword evidence="1" id="KW-0812">Transmembrane</keyword>
<dbReference type="AlphaFoldDB" id="A0A8T3YKV1"/>
<evidence type="ECO:0000313" key="3">
    <source>
        <dbReference type="Proteomes" id="UP000732298"/>
    </source>
</evidence>
<feature type="transmembrane region" description="Helical" evidence="1">
    <location>
        <begin position="6"/>
        <end position="25"/>
    </location>
</feature>
<proteinExistence type="predicted"/>